<keyword evidence="2" id="KW-0812">Transmembrane</keyword>
<dbReference type="EMBL" id="HBNS01017234">
    <property type="protein sequence ID" value="CAE4605057.1"/>
    <property type="molecule type" value="Transcribed_RNA"/>
</dbReference>
<keyword evidence="2" id="KW-1133">Transmembrane helix</keyword>
<keyword evidence="2" id="KW-0472">Membrane</keyword>
<protein>
    <submittedName>
        <fullName evidence="3">Uncharacterized protein</fullName>
    </submittedName>
</protein>
<proteinExistence type="predicted"/>
<sequence>MTTQCKSSKHKSKIMTTQLNSSLFLILLLKIQLDHDATLVHGFSMPMNSRCYYRGNYRNANYIIGGSSVTKMKIGAKYIPCAHQTMMKKRGRNRNNYGNAIMRLFPWQKGWQEETVEAVSKVMSIEHLGLPSSSSQSSVDNNNGIFSAFQSVFNPRPYSRPLLSSNKNGKAPTDNMFPINATITPTTPTSIEHVGLPNKADDDTSINSTLPSSKHTNQNNIKDNGNGESSTTTTTTAQPAFINTFDYDRQNFKIKPWPLIEPKQRAATKAPISSSSKTKTTLSSLITNDQQYHPNATLTLADLKSILQMNGYVRFEDLPPSYSSRHAPTKTNGKTNKEDDDDESNDRYRVKPSRPLSKKGNTNIAISKQQSKKGRYGNDKNVAFPQPSTLSDDNIKAGTITSAAILGSVVGVSLAPNLWLIGFICGALYGQELSKEYSADDDDEEADDEDGATARQKSIVAKALFKSGRKLANFYLNLYDFFQYQWFIYKTGQLSYDYYKKYAVLDSKFQIQDKIDAWNARFQEGKKNFDKWEKENEVGRKVLAGIRTVWLVEEQRLKKGDKKYQKGESKYRIIRHTKATLSWVNKFMTALWCVLTRRGDDTNNGTSELTELLRGIRINLSQLGTQEITQRVGSALAALVLANFIGVMFAVAPAWLGVIAFGIGVVYPTWLSQTFSEIGDLLNDTRAKGRKGDEEEKGGGGMLSGMKTNEKYNFFVRKDGTKRWYRTQQPMVESNPLLRNFQQSDFFQFLQSLGKLEKQDSKAKNV</sequence>
<gene>
    <name evidence="3" type="ORF">DBRI00130_LOCUS13786</name>
</gene>
<evidence type="ECO:0000313" key="3">
    <source>
        <dbReference type="EMBL" id="CAE4605057.1"/>
    </source>
</evidence>
<feature type="transmembrane region" description="Helical" evidence="2">
    <location>
        <begin position="636"/>
        <end position="667"/>
    </location>
</feature>
<evidence type="ECO:0000256" key="2">
    <source>
        <dbReference type="SAM" id="Phobius"/>
    </source>
</evidence>
<feature type="region of interest" description="Disordered" evidence="1">
    <location>
        <begin position="317"/>
        <end position="388"/>
    </location>
</feature>
<feature type="compositionally biased region" description="Polar residues" evidence="1">
    <location>
        <begin position="359"/>
        <end position="369"/>
    </location>
</feature>
<feature type="compositionally biased region" description="Polar residues" evidence="1">
    <location>
        <begin position="321"/>
        <end position="334"/>
    </location>
</feature>
<feature type="region of interest" description="Disordered" evidence="1">
    <location>
        <begin position="185"/>
        <end position="237"/>
    </location>
</feature>
<dbReference type="AlphaFoldDB" id="A0A7S4R6K7"/>
<reference evidence="3" key="1">
    <citation type="submission" date="2021-01" db="EMBL/GenBank/DDBJ databases">
        <authorList>
            <person name="Corre E."/>
            <person name="Pelletier E."/>
            <person name="Niang G."/>
            <person name="Scheremetjew M."/>
            <person name="Finn R."/>
            <person name="Kale V."/>
            <person name="Holt S."/>
            <person name="Cochrane G."/>
            <person name="Meng A."/>
            <person name="Brown T."/>
            <person name="Cohen L."/>
        </authorList>
    </citation>
    <scope>NUCLEOTIDE SEQUENCE</scope>
    <source>
        <strain evidence="3">GSO104</strain>
    </source>
</reference>
<name>A0A7S4R6K7_9STRA</name>
<accession>A0A7S4R6K7</accession>
<feature type="compositionally biased region" description="Polar residues" evidence="1">
    <location>
        <begin position="205"/>
        <end position="230"/>
    </location>
</feature>
<organism evidence="3">
    <name type="scientific">Ditylum brightwellii</name>
    <dbReference type="NCBI Taxonomy" id="49249"/>
    <lineage>
        <taxon>Eukaryota</taxon>
        <taxon>Sar</taxon>
        <taxon>Stramenopiles</taxon>
        <taxon>Ochrophyta</taxon>
        <taxon>Bacillariophyta</taxon>
        <taxon>Mediophyceae</taxon>
        <taxon>Lithodesmiophycidae</taxon>
        <taxon>Lithodesmiales</taxon>
        <taxon>Lithodesmiaceae</taxon>
        <taxon>Ditylum</taxon>
    </lineage>
</organism>
<evidence type="ECO:0000256" key="1">
    <source>
        <dbReference type="SAM" id="MobiDB-lite"/>
    </source>
</evidence>